<keyword evidence="4" id="KW-1185">Reference proteome</keyword>
<feature type="compositionally biased region" description="Basic and acidic residues" evidence="1">
    <location>
        <begin position="50"/>
        <end position="83"/>
    </location>
</feature>
<feature type="compositionally biased region" description="Basic residues" evidence="1">
    <location>
        <begin position="124"/>
        <end position="134"/>
    </location>
</feature>
<feature type="region of interest" description="Disordered" evidence="1">
    <location>
        <begin position="106"/>
        <end position="146"/>
    </location>
</feature>
<dbReference type="GO" id="GO:0010073">
    <property type="term" value="P:meristem maintenance"/>
    <property type="evidence" value="ECO:0007669"/>
    <property type="project" value="InterPro"/>
</dbReference>
<evidence type="ECO:0000313" key="3">
    <source>
        <dbReference type="EMBL" id="KAG5565024.1"/>
    </source>
</evidence>
<dbReference type="InterPro" id="IPR019557">
    <property type="entry name" value="AminoTfrase-like_pln_mobile"/>
</dbReference>
<feature type="compositionally biased region" description="Basic and acidic residues" evidence="1">
    <location>
        <begin position="34"/>
        <end position="43"/>
    </location>
</feature>
<feature type="region of interest" description="Disordered" evidence="1">
    <location>
        <begin position="501"/>
        <end position="527"/>
    </location>
</feature>
<dbReference type="AlphaFoldDB" id="A0AAV6LJZ8"/>
<reference evidence="3" key="1">
    <citation type="submission" date="2020-08" db="EMBL/GenBank/DDBJ databases">
        <title>Plant Genome Project.</title>
        <authorList>
            <person name="Zhang R.-G."/>
        </authorList>
    </citation>
    <scope>NUCLEOTIDE SEQUENCE</scope>
    <source>
        <strain evidence="3">WSP0</strain>
        <tissue evidence="3">Leaf</tissue>
    </source>
</reference>
<name>A0AAV6LJZ8_9ERIC</name>
<feature type="domain" description="Aminotransferase-like plant mobile" evidence="2">
    <location>
        <begin position="210"/>
        <end position="267"/>
    </location>
</feature>
<dbReference type="InterPro" id="IPR044824">
    <property type="entry name" value="MAIN-like"/>
</dbReference>
<dbReference type="Proteomes" id="UP000823749">
    <property type="component" value="Chromosome 1"/>
</dbReference>
<evidence type="ECO:0000259" key="2">
    <source>
        <dbReference type="Pfam" id="PF10536"/>
    </source>
</evidence>
<dbReference type="EMBL" id="JACTNZ010000001">
    <property type="protein sequence ID" value="KAG5565024.1"/>
    <property type="molecule type" value="Genomic_DNA"/>
</dbReference>
<sequence length="527" mass="60555">MKRVPPTVSVRKRKAAQTLTLERKRGKRRGQGQRQEEVEVHSEIEEDVEVEQHAQVEKDVEVEIHSEVQEDEPHVVLREDEPHANVGEDEAHAEICEDEVHGDVRENEHESDQQEDEETTQARGRGRGRGRGRQARQDEVDDEAVGPQDRSLLVDFKNHVAIDIWNGRERPLLKLHSHGRNLKKWSIAEANERLLMRVKSSGLFPLSQIISSYCNKVLLSGFVERWHPETNSFHFRFGEMTITLDDVPQLVGLQVEGLAVHAVEKTREECLAMAWIREHFPMFRHARDPAYTEDLPLAARWLSRRETTMETTYHYRGMVDDLRPSQVIFDPYTDRRQVVADVVFYTGCIRAMAVLEPYLPDRVLRQFDMVQLVPGPPLVPLRGSRGATSHSYSVVYAYTDGQWENWRDHVMNADKRVPIQHGVPWESHPDYLPWFLTVSYFRVSPHPVEVPYTESVEERNAAALAILDSVLGGTRATTSTCPYELRQALVEVQRTLRGPEAAEVSIAGPSSDRYSSGYTRCRRHDRT</sequence>
<evidence type="ECO:0000256" key="1">
    <source>
        <dbReference type="SAM" id="MobiDB-lite"/>
    </source>
</evidence>
<evidence type="ECO:0000313" key="4">
    <source>
        <dbReference type="Proteomes" id="UP000823749"/>
    </source>
</evidence>
<accession>A0AAV6LJZ8</accession>
<feature type="region of interest" description="Disordered" evidence="1">
    <location>
        <begin position="1"/>
        <end position="90"/>
    </location>
</feature>
<dbReference type="PANTHER" id="PTHR46033:SF1">
    <property type="entry name" value="PROTEIN MAIN-LIKE 2"/>
    <property type="match status" value="1"/>
</dbReference>
<comment type="caution">
    <text evidence="3">The sequence shown here is derived from an EMBL/GenBank/DDBJ whole genome shotgun (WGS) entry which is preliminary data.</text>
</comment>
<organism evidence="3 4">
    <name type="scientific">Rhododendron griersonianum</name>
    <dbReference type="NCBI Taxonomy" id="479676"/>
    <lineage>
        <taxon>Eukaryota</taxon>
        <taxon>Viridiplantae</taxon>
        <taxon>Streptophyta</taxon>
        <taxon>Embryophyta</taxon>
        <taxon>Tracheophyta</taxon>
        <taxon>Spermatophyta</taxon>
        <taxon>Magnoliopsida</taxon>
        <taxon>eudicotyledons</taxon>
        <taxon>Gunneridae</taxon>
        <taxon>Pentapetalae</taxon>
        <taxon>asterids</taxon>
        <taxon>Ericales</taxon>
        <taxon>Ericaceae</taxon>
        <taxon>Ericoideae</taxon>
        <taxon>Rhodoreae</taxon>
        <taxon>Rhododendron</taxon>
    </lineage>
</organism>
<protein>
    <recommendedName>
        <fullName evidence="2">Aminotransferase-like plant mobile domain-containing protein</fullName>
    </recommendedName>
</protein>
<dbReference type="Pfam" id="PF10536">
    <property type="entry name" value="PMD"/>
    <property type="match status" value="2"/>
</dbReference>
<feature type="domain" description="Aminotransferase-like plant mobile" evidence="2">
    <location>
        <begin position="274"/>
        <end position="435"/>
    </location>
</feature>
<gene>
    <name evidence="3" type="ORF">RHGRI_001038</name>
</gene>
<proteinExistence type="predicted"/>
<dbReference type="PANTHER" id="PTHR46033">
    <property type="entry name" value="PROTEIN MAIN-LIKE 2"/>
    <property type="match status" value="1"/>
</dbReference>